<keyword evidence="18" id="KW-0342">GTP-binding</keyword>
<keyword evidence="15" id="KW-0378">Hydrolase</keyword>
<evidence type="ECO:0000256" key="1">
    <source>
        <dbReference type="ARBA" id="ARBA00001946"/>
    </source>
</evidence>
<evidence type="ECO:0000256" key="24">
    <source>
        <dbReference type="ARBA" id="ARBA00047660"/>
    </source>
</evidence>
<organism evidence="27 28">
    <name type="scientific">Clytia hemisphaerica</name>
    <dbReference type="NCBI Taxonomy" id="252671"/>
    <lineage>
        <taxon>Eukaryota</taxon>
        <taxon>Metazoa</taxon>
        <taxon>Cnidaria</taxon>
        <taxon>Hydrozoa</taxon>
        <taxon>Hydroidolina</taxon>
        <taxon>Leptothecata</taxon>
        <taxon>Obeliida</taxon>
        <taxon>Clytiidae</taxon>
        <taxon>Clytia</taxon>
    </lineage>
</organism>
<evidence type="ECO:0000256" key="25">
    <source>
        <dbReference type="ARBA" id="ARBA00067828"/>
    </source>
</evidence>
<dbReference type="PANTHER" id="PTHR47977">
    <property type="entry name" value="RAS-RELATED PROTEIN RAB"/>
    <property type="match status" value="1"/>
</dbReference>
<evidence type="ECO:0000313" key="27">
    <source>
        <dbReference type="EnsemblMetazoa" id="CLYHEMP012483.1"/>
    </source>
</evidence>
<accession>A0A7M5V6Y5</accession>
<dbReference type="SMART" id="SM00176">
    <property type="entry name" value="RAN"/>
    <property type="match status" value="1"/>
</dbReference>
<evidence type="ECO:0000256" key="14">
    <source>
        <dbReference type="ARBA" id="ARBA00022753"/>
    </source>
</evidence>
<evidence type="ECO:0000256" key="6">
    <source>
        <dbReference type="ARBA" id="ARBA00004600"/>
    </source>
</evidence>
<dbReference type="PROSITE" id="PS51419">
    <property type="entry name" value="RAB"/>
    <property type="match status" value="1"/>
</dbReference>
<dbReference type="GO" id="GO:0003925">
    <property type="term" value="F:G protein activity"/>
    <property type="evidence" value="ECO:0007669"/>
    <property type="project" value="UniProtKB-EC"/>
</dbReference>
<proteinExistence type="inferred from homology"/>
<dbReference type="EnsemblMetazoa" id="CLYHEMT012483.1">
    <property type="protein sequence ID" value="CLYHEMP012483.1"/>
    <property type="gene ID" value="CLYHEMG012483"/>
</dbReference>
<keyword evidence="21" id="KW-0449">Lipoprotein</keyword>
<dbReference type="GO" id="GO:0015031">
    <property type="term" value="P:protein transport"/>
    <property type="evidence" value="ECO:0007669"/>
    <property type="project" value="UniProtKB-KW"/>
</dbReference>
<evidence type="ECO:0000256" key="23">
    <source>
        <dbReference type="ARBA" id="ARBA00023329"/>
    </source>
</evidence>
<evidence type="ECO:0000256" key="22">
    <source>
        <dbReference type="ARBA" id="ARBA00023289"/>
    </source>
</evidence>
<dbReference type="GO" id="GO:0005768">
    <property type="term" value="C:endosome"/>
    <property type="evidence" value="ECO:0007669"/>
    <property type="project" value="UniProtKB-SubCell"/>
</dbReference>
<keyword evidence="22" id="KW-0636">Prenylation</keyword>
<evidence type="ECO:0000256" key="11">
    <source>
        <dbReference type="ARBA" id="ARBA00022553"/>
    </source>
</evidence>
<feature type="compositionally biased region" description="Basic and acidic residues" evidence="26">
    <location>
        <begin position="174"/>
        <end position="183"/>
    </location>
</feature>
<keyword evidence="11" id="KW-0597">Phosphoprotein</keyword>
<sequence length="202" mass="22864">MARDYDHLFKLLIIGDSGVGKSSILLRFADNMFSGSYITTIGVDFKIRTIDVGGERIKLQIWDTAGQERFRTITSTYYRGTHGVIVVYDVTNAESFVNVKRWLHEIDQNCDVVNKVLVGNKNDQPENKVVETGDAKRFALQMGVETFETSAKDNINIEEVFQHITKLVLDTKQDQQAKADDNKQSGMKLDHKQKKKKGGCCK</sequence>
<feature type="compositionally biased region" description="Basic residues" evidence="26">
    <location>
        <begin position="191"/>
        <end position="202"/>
    </location>
</feature>
<dbReference type="PROSITE" id="PS51421">
    <property type="entry name" value="RAS"/>
    <property type="match status" value="1"/>
</dbReference>
<dbReference type="Proteomes" id="UP000594262">
    <property type="component" value="Unplaced"/>
</dbReference>
<dbReference type="OrthoDB" id="9989112at2759"/>
<evidence type="ECO:0000256" key="20">
    <source>
        <dbReference type="ARBA" id="ARBA00023176"/>
    </source>
</evidence>
<dbReference type="RefSeq" id="XP_066920292.1">
    <property type="nucleotide sequence ID" value="XM_067064191.1"/>
</dbReference>
<dbReference type="GO" id="GO:0005905">
    <property type="term" value="C:clathrin-coated pit"/>
    <property type="evidence" value="ECO:0007669"/>
    <property type="project" value="UniProtKB-SubCell"/>
</dbReference>
<dbReference type="AlphaFoldDB" id="A0A7M5V6Y5"/>
<dbReference type="GO" id="GO:0005525">
    <property type="term" value="F:GTP binding"/>
    <property type="evidence" value="ECO:0007669"/>
    <property type="project" value="UniProtKB-KW"/>
</dbReference>
<evidence type="ECO:0000256" key="21">
    <source>
        <dbReference type="ARBA" id="ARBA00023288"/>
    </source>
</evidence>
<keyword evidence="17" id="KW-0653">Protein transport</keyword>
<keyword evidence="14" id="KW-0967">Endosome</keyword>
<dbReference type="SMART" id="SM00175">
    <property type="entry name" value="RAB"/>
    <property type="match status" value="1"/>
</dbReference>
<reference evidence="27" key="1">
    <citation type="submission" date="2021-01" db="UniProtKB">
        <authorList>
            <consortium name="EnsemblMetazoa"/>
        </authorList>
    </citation>
    <scope>IDENTIFICATION</scope>
</reference>
<name>A0A7M5V6Y5_9CNID</name>
<dbReference type="PRINTS" id="PR00449">
    <property type="entry name" value="RASTRNSFRMNG"/>
</dbReference>
<keyword evidence="12" id="KW-0479">Metal-binding</keyword>
<evidence type="ECO:0000256" key="18">
    <source>
        <dbReference type="ARBA" id="ARBA00023134"/>
    </source>
</evidence>
<evidence type="ECO:0000256" key="9">
    <source>
        <dbReference type="ARBA" id="ARBA00022448"/>
    </source>
</evidence>
<dbReference type="InterPro" id="IPR050227">
    <property type="entry name" value="Rab"/>
</dbReference>
<keyword evidence="9" id="KW-0813">Transport</keyword>
<keyword evidence="23" id="KW-0968">Cytoplasmic vesicle</keyword>
<evidence type="ECO:0000313" key="28">
    <source>
        <dbReference type="Proteomes" id="UP000594262"/>
    </source>
</evidence>
<keyword evidence="28" id="KW-1185">Reference proteome</keyword>
<evidence type="ECO:0000256" key="7">
    <source>
        <dbReference type="ARBA" id="ARBA00006270"/>
    </source>
</evidence>
<comment type="subcellular location">
    <subcellularLocation>
        <location evidence="5">Cell membrane</location>
        <topology evidence="5">Lipid-anchor</topology>
        <orientation evidence="5">Cytoplasmic side</orientation>
    </subcellularLocation>
    <subcellularLocation>
        <location evidence="2">Cytoplasmic vesicle</location>
        <location evidence="2">Clathrin-coated vesicle</location>
    </subcellularLocation>
    <subcellularLocation>
        <location evidence="3">Endosome</location>
    </subcellularLocation>
    <subcellularLocation>
        <location evidence="4">Melanosome</location>
    </subcellularLocation>
    <subcellularLocation>
        <location evidence="6">Membrane</location>
        <location evidence="6">Clathrin-coated pit</location>
    </subcellularLocation>
</comment>
<keyword evidence="20" id="KW-0168">Coated pit</keyword>
<protein>
    <recommendedName>
        <fullName evidence="25">Ras-related protein Rab-35</fullName>
        <ecNumber evidence="8">3.6.5.2</ecNumber>
    </recommendedName>
</protein>
<dbReference type="Gene3D" id="3.40.50.300">
    <property type="entry name" value="P-loop containing nucleotide triphosphate hydrolases"/>
    <property type="match status" value="1"/>
</dbReference>
<dbReference type="PROSITE" id="PS51420">
    <property type="entry name" value="RHO"/>
    <property type="match status" value="1"/>
</dbReference>
<dbReference type="Pfam" id="PF00071">
    <property type="entry name" value="Ras"/>
    <property type="match status" value="1"/>
</dbReference>
<dbReference type="SMART" id="SM00174">
    <property type="entry name" value="RHO"/>
    <property type="match status" value="1"/>
</dbReference>
<evidence type="ECO:0000256" key="19">
    <source>
        <dbReference type="ARBA" id="ARBA00023136"/>
    </source>
</evidence>
<evidence type="ECO:0000256" key="17">
    <source>
        <dbReference type="ARBA" id="ARBA00022927"/>
    </source>
</evidence>
<evidence type="ECO:0000256" key="16">
    <source>
        <dbReference type="ARBA" id="ARBA00022842"/>
    </source>
</evidence>
<evidence type="ECO:0000256" key="8">
    <source>
        <dbReference type="ARBA" id="ARBA00011984"/>
    </source>
</evidence>
<dbReference type="GO" id="GO:0046872">
    <property type="term" value="F:metal ion binding"/>
    <property type="evidence" value="ECO:0007669"/>
    <property type="project" value="UniProtKB-KW"/>
</dbReference>
<dbReference type="EC" id="3.6.5.2" evidence="8"/>
<evidence type="ECO:0000256" key="12">
    <source>
        <dbReference type="ARBA" id="ARBA00022723"/>
    </source>
</evidence>
<dbReference type="PROSITE" id="PS51417">
    <property type="entry name" value="ARF"/>
    <property type="match status" value="1"/>
</dbReference>
<evidence type="ECO:0000256" key="5">
    <source>
        <dbReference type="ARBA" id="ARBA00004342"/>
    </source>
</evidence>
<dbReference type="FunFam" id="3.40.50.300:FF:000404">
    <property type="entry name" value="Putative ras-related protein Rab-35"/>
    <property type="match status" value="1"/>
</dbReference>
<dbReference type="GeneID" id="136807599"/>
<evidence type="ECO:0000256" key="4">
    <source>
        <dbReference type="ARBA" id="ARBA00004223"/>
    </source>
</evidence>
<dbReference type="InterPro" id="IPR027417">
    <property type="entry name" value="P-loop_NTPase"/>
</dbReference>
<keyword evidence="13" id="KW-0547">Nucleotide-binding</keyword>
<keyword evidence="19" id="KW-0472">Membrane</keyword>
<dbReference type="GO" id="GO:0030136">
    <property type="term" value="C:clathrin-coated vesicle"/>
    <property type="evidence" value="ECO:0007669"/>
    <property type="project" value="UniProtKB-SubCell"/>
</dbReference>
<evidence type="ECO:0000256" key="13">
    <source>
        <dbReference type="ARBA" id="ARBA00022741"/>
    </source>
</evidence>
<evidence type="ECO:0000256" key="3">
    <source>
        <dbReference type="ARBA" id="ARBA00004177"/>
    </source>
</evidence>
<keyword evidence="16" id="KW-0460">Magnesium</keyword>
<evidence type="ECO:0000256" key="26">
    <source>
        <dbReference type="SAM" id="MobiDB-lite"/>
    </source>
</evidence>
<dbReference type="InterPro" id="IPR005225">
    <property type="entry name" value="Small_GTP-bd"/>
</dbReference>
<comment type="cofactor">
    <cofactor evidence="1">
        <name>Mg(2+)</name>
        <dbReference type="ChEBI" id="CHEBI:18420"/>
    </cofactor>
</comment>
<evidence type="ECO:0000256" key="15">
    <source>
        <dbReference type="ARBA" id="ARBA00022801"/>
    </source>
</evidence>
<dbReference type="SMART" id="SM00173">
    <property type="entry name" value="RAS"/>
    <property type="match status" value="1"/>
</dbReference>
<comment type="catalytic activity">
    <reaction evidence="24">
        <text>GTP + H2O = GDP + phosphate + H(+)</text>
        <dbReference type="Rhea" id="RHEA:19669"/>
        <dbReference type="ChEBI" id="CHEBI:15377"/>
        <dbReference type="ChEBI" id="CHEBI:15378"/>
        <dbReference type="ChEBI" id="CHEBI:37565"/>
        <dbReference type="ChEBI" id="CHEBI:43474"/>
        <dbReference type="ChEBI" id="CHEBI:58189"/>
        <dbReference type="EC" id="3.6.5.2"/>
    </reaction>
    <physiologicalReaction direction="left-to-right" evidence="24">
        <dbReference type="Rhea" id="RHEA:19670"/>
    </physiologicalReaction>
</comment>
<evidence type="ECO:0000256" key="2">
    <source>
        <dbReference type="ARBA" id="ARBA00004132"/>
    </source>
</evidence>
<dbReference type="SMART" id="SM00177">
    <property type="entry name" value="ARF"/>
    <property type="match status" value="1"/>
</dbReference>
<feature type="region of interest" description="Disordered" evidence="26">
    <location>
        <begin position="174"/>
        <end position="202"/>
    </location>
</feature>
<dbReference type="NCBIfam" id="TIGR00231">
    <property type="entry name" value="small_GTP"/>
    <property type="match status" value="1"/>
</dbReference>
<dbReference type="GO" id="GO:0005886">
    <property type="term" value="C:plasma membrane"/>
    <property type="evidence" value="ECO:0007669"/>
    <property type="project" value="UniProtKB-SubCell"/>
</dbReference>
<evidence type="ECO:0000256" key="10">
    <source>
        <dbReference type="ARBA" id="ARBA00022475"/>
    </source>
</evidence>
<dbReference type="SUPFAM" id="SSF52540">
    <property type="entry name" value="P-loop containing nucleoside triphosphate hydrolases"/>
    <property type="match status" value="1"/>
</dbReference>
<keyword evidence="10" id="KW-1003">Cell membrane</keyword>
<comment type="similarity">
    <text evidence="7">Belongs to the small GTPase superfamily. Rab family.</text>
</comment>
<dbReference type="InterPro" id="IPR001806">
    <property type="entry name" value="Small_GTPase"/>
</dbReference>